<keyword evidence="2" id="KW-1185">Reference proteome</keyword>
<sequence>MKEEGKPLKAQGLFTNEQIVELRKDLKKYNDNKNKFHLKKRIEQQEKIAEKFGKTWLQIKQWIQFDRMKQNPDWLKMRNEKNNKRYTTSIKRYEKIEEKRRRAEESKEVTPSESQKAMKVKRGSEKNSSQKKDKSFAESSIVSSETDEVCDFVDVKNGHSPSMSRKRRRSKLIENNEKQSSSNQLKKDQNRAKKSRRDDSSDDDEEEDVDSSDGQSSSLSSSDRSSADFLSDGELAEYYEDDEVEELHETIYDEGNDYEPVGDRELTEEEAGVNYVAPEEDEGVDKEKENDDTEEEASVETRVYTLEELTELDLKERKLLPKDMSKDFSKWKSKEVRKWAELFLDARGMKLFNTLKINGSDLLQFKSNDLDFYTKLKDDCHEINIYFYNQICHSIKQLIDSEKTYLRAHKPMLQKLGIVPMDS</sequence>
<accession>A0A1I7UCH2</accession>
<feature type="compositionally biased region" description="Acidic residues" evidence="1">
    <location>
        <begin position="278"/>
        <end position="298"/>
    </location>
</feature>
<dbReference type="InterPro" id="IPR013761">
    <property type="entry name" value="SAM/pointed_sf"/>
</dbReference>
<name>A0A1I7UCH2_9PELO</name>
<feature type="region of interest" description="Disordered" evidence="1">
    <location>
        <begin position="98"/>
        <end position="298"/>
    </location>
</feature>
<feature type="compositionally biased region" description="Basic and acidic residues" evidence="1">
    <location>
        <begin position="98"/>
        <end position="110"/>
    </location>
</feature>
<protein>
    <submittedName>
        <fullName evidence="3">SAM domain-containing protein</fullName>
    </submittedName>
</protein>
<feature type="compositionally biased region" description="Basic and acidic residues" evidence="1">
    <location>
        <begin position="122"/>
        <end position="136"/>
    </location>
</feature>
<dbReference type="AlphaFoldDB" id="A0A1I7UCH2"/>
<dbReference type="SUPFAM" id="SSF47769">
    <property type="entry name" value="SAM/Pointed domain"/>
    <property type="match status" value="1"/>
</dbReference>
<evidence type="ECO:0000313" key="3">
    <source>
        <dbReference type="WBParaSite" id="Csp11.Scaffold629.g7939.t1"/>
    </source>
</evidence>
<feature type="compositionally biased region" description="Low complexity" evidence="1">
    <location>
        <begin position="212"/>
        <end position="232"/>
    </location>
</feature>
<dbReference type="WBParaSite" id="Csp11.Scaffold629.g7939.t1">
    <property type="protein sequence ID" value="Csp11.Scaffold629.g7939.t1"/>
    <property type="gene ID" value="Csp11.Scaffold629.g7939"/>
</dbReference>
<feature type="compositionally biased region" description="Acidic residues" evidence="1">
    <location>
        <begin position="200"/>
        <end position="211"/>
    </location>
</feature>
<proteinExistence type="predicted"/>
<organism evidence="2 3">
    <name type="scientific">Caenorhabditis tropicalis</name>
    <dbReference type="NCBI Taxonomy" id="1561998"/>
    <lineage>
        <taxon>Eukaryota</taxon>
        <taxon>Metazoa</taxon>
        <taxon>Ecdysozoa</taxon>
        <taxon>Nematoda</taxon>
        <taxon>Chromadorea</taxon>
        <taxon>Rhabditida</taxon>
        <taxon>Rhabditina</taxon>
        <taxon>Rhabditomorpha</taxon>
        <taxon>Rhabditoidea</taxon>
        <taxon>Rhabditidae</taxon>
        <taxon>Peloderinae</taxon>
        <taxon>Caenorhabditis</taxon>
    </lineage>
</organism>
<dbReference type="Proteomes" id="UP000095282">
    <property type="component" value="Unplaced"/>
</dbReference>
<evidence type="ECO:0000256" key="1">
    <source>
        <dbReference type="SAM" id="MobiDB-lite"/>
    </source>
</evidence>
<reference evidence="3" key="1">
    <citation type="submission" date="2016-11" db="UniProtKB">
        <authorList>
            <consortium name="WormBaseParasite"/>
        </authorList>
    </citation>
    <scope>IDENTIFICATION</scope>
</reference>
<feature type="compositionally biased region" description="Basic and acidic residues" evidence="1">
    <location>
        <begin position="185"/>
        <end position="199"/>
    </location>
</feature>
<evidence type="ECO:0000313" key="2">
    <source>
        <dbReference type="Proteomes" id="UP000095282"/>
    </source>
</evidence>
<feature type="compositionally biased region" description="Acidic residues" evidence="1">
    <location>
        <begin position="234"/>
        <end position="257"/>
    </location>
</feature>